<evidence type="ECO:0000313" key="8">
    <source>
        <dbReference type="Proteomes" id="UP000292958"/>
    </source>
</evidence>
<dbReference type="EMBL" id="SHKW01000001">
    <property type="protein sequence ID" value="RZU41142.1"/>
    <property type="molecule type" value="Genomic_DNA"/>
</dbReference>
<dbReference type="AlphaFoldDB" id="A0A4Q7YTJ8"/>
<keyword evidence="5 7" id="KW-0012">Acyltransferase</keyword>
<dbReference type="InterPro" id="IPR010137">
    <property type="entry name" value="Lipid_A_LpxA"/>
</dbReference>
<keyword evidence="2" id="KW-0441">Lipid A biosynthesis</keyword>
<dbReference type="Proteomes" id="UP000292958">
    <property type="component" value="Unassembled WGS sequence"/>
</dbReference>
<dbReference type="CDD" id="cd03351">
    <property type="entry name" value="LbH_UDP-GlcNAc_AT"/>
    <property type="match status" value="1"/>
</dbReference>
<dbReference type="OrthoDB" id="9782926at2"/>
<evidence type="ECO:0000259" key="6">
    <source>
        <dbReference type="Pfam" id="PF13720"/>
    </source>
</evidence>
<keyword evidence="4" id="KW-0443">Lipid metabolism</keyword>
<comment type="caution">
    <text evidence="7">The sequence shown here is derived from an EMBL/GenBank/DDBJ whole genome shotgun (WGS) entry which is preliminary data.</text>
</comment>
<dbReference type="GO" id="GO:0016020">
    <property type="term" value="C:membrane"/>
    <property type="evidence" value="ECO:0007669"/>
    <property type="project" value="GOC"/>
</dbReference>
<evidence type="ECO:0000256" key="1">
    <source>
        <dbReference type="ARBA" id="ARBA00022516"/>
    </source>
</evidence>
<dbReference type="Gene3D" id="1.20.1180.10">
    <property type="entry name" value="Udp N-acetylglucosamine O-acyltransferase, C-terminal domain"/>
    <property type="match status" value="1"/>
</dbReference>
<proteinExistence type="predicted"/>
<dbReference type="SUPFAM" id="SSF51161">
    <property type="entry name" value="Trimeric LpxA-like enzymes"/>
    <property type="match status" value="1"/>
</dbReference>
<dbReference type="Gene3D" id="2.160.10.10">
    <property type="entry name" value="Hexapeptide repeat proteins"/>
    <property type="match status" value="1"/>
</dbReference>
<keyword evidence="3 7" id="KW-0808">Transferase</keyword>
<name>A0A4Q7YTJ8_9BACT</name>
<evidence type="ECO:0000256" key="3">
    <source>
        <dbReference type="ARBA" id="ARBA00022679"/>
    </source>
</evidence>
<reference evidence="7 8" key="1">
    <citation type="submission" date="2019-02" db="EMBL/GenBank/DDBJ databases">
        <title>Genomic Encyclopedia of Archaeal and Bacterial Type Strains, Phase II (KMG-II): from individual species to whole genera.</title>
        <authorList>
            <person name="Goeker M."/>
        </authorList>
    </citation>
    <scope>NUCLEOTIDE SEQUENCE [LARGE SCALE GENOMIC DNA]</scope>
    <source>
        <strain evidence="7 8">DSM 18101</strain>
    </source>
</reference>
<keyword evidence="1" id="KW-0444">Lipid biosynthesis</keyword>
<dbReference type="InterPro" id="IPR001451">
    <property type="entry name" value="Hexapep"/>
</dbReference>
<dbReference type="PANTHER" id="PTHR43480">
    <property type="entry name" value="ACYL-[ACYL-CARRIER-PROTEIN]--UDP-N-ACETYLGLUCOSAMINE O-ACYLTRANSFERASE"/>
    <property type="match status" value="1"/>
</dbReference>
<dbReference type="PIRSF" id="PIRSF000456">
    <property type="entry name" value="UDP-GlcNAc_acltr"/>
    <property type="match status" value="1"/>
</dbReference>
<dbReference type="InterPro" id="IPR037157">
    <property type="entry name" value="Acetyltransf_C_sf"/>
</dbReference>
<dbReference type="InterPro" id="IPR029098">
    <property type="entry name" value="Acetyltransf_C"/>
</dbReference>
<feature type="domain" description="UDP N-acetylglucosamine O-acyltransferase C-terminal" evidence="6">
    <location>
        <begin position="175"/>
        <end position="260"/>
    </location>
</feature>
<dbReference type="RefSeq" id="WP_130419103.1">
    <property type="nucleotide sequence ID" value="NZ_SHKW01000001.1"/>
</dbReference>
<evidence type="ECO:0000313" key="7">
    <source>
        <dbReference type="EMBL" id="RZU41142.1"/>
    </source>
</evidence>
<dbReference type="Pfam" id="PF13720">
    <property type="entry name" value="Acetyltransf_11"/>
    <property type="match status" value="1"/>
</dbReference>
<dbReference type="InterPro" id="IPR011004">
    <property type="entry name" value="Trimer_LpxA-like_sf"/>
</dbReference>
<dbReference type="GO" id="GO:0008780">
    <property type="term" value="F:acyl-[acyl-carrier-protein]-UDP-N-acetylglucosamine O-acyltransferase activity"/>
    <property type="evidence" value="ECO:0007669"/>
    <property type="project" value="InterPro"/>
</dbReference>
<protein>
    <submittedName>
        <fullName evidence="7">Acyl-[acyl-carrier-protein]--UDP-N-acetylglucosamine O-acyltransferase</fullName>
    </submittedName>
</protein>
<dbReference type="Pfam" id="PF00132">
    <property type="entry name" value="Hexapep"/>
    <property type="match status" value="2"/>
</dbReference>
<organism evidence="7 8">
    <name type="scientific">Edaphobacter modestus</name>
    <dbReference type="NCBI Taxonomy" id="388466"/>
    <lineage>
        <taxon>Bacteria</taxon>
        <taxon>Pseudomonadati</taxon>
        <taxon>Acidobacteriota</taxon>
        <taxon>Terriglobia</taxon>
        <taxon>Terriglobales</taxon>
        <taxon>Acidobacteriaceae</taxon>
        <taxon>Edaphobacter</taxon>
    </lineage>
</organism>
<evidence type="ECO:0000256" key="2">
    <source>
        <dbReference type="ARBA" id="ARBA00022556"/>
    </source>
</evidence>
<dbReference type="NCBIfam" id="TIGR01852">
    <property type="entry name" value="lipid_A_lpxA"/>
    <property type="match status" value="1"/>
</dbReference>
<evidence type="ECO:0000256" key="5">
    <source>
        <dbReference type="ARBA" id="ARBA00023315"/>
    </source>
</evidence>
<evidence type="ECO:0000256" key="4">
    <source>
        <dbReference type="ARBA" id="ARBA00023098"/>
    </source>
</evidence>
<dbReference type="PANTHER" id="PTHR43480:SF1">
    <property type="entry name" value="ACYL-[ACYL-CARRIER-PROTEIN]--UDP-N-ACETYLGLUCOSAMINE O-ACYLTRANSFERASE, MITOCHONDRIAL-RELATED"/>
    <property type="match status" value="1"/>
</dbReference>
<accession>A0A4Q7YTJ8</accession>
<gene>
    <name evidence="7" type="ORF">BDD14_2643</name>
</gene>
<dbReference type="GO" id="GO:0009245">
    <property type="term" value="P:lipid A biosynthetic process"/>
    <property type="evidence" value="ECO:0007669"/>
    <property type="project" value="UniProtKB-KW"/>
</dbReference>
<dbReference type="NCBIfam" id="NF003657">
    <property type="entry name" value="PRK05289.1"/>
    <property type="match status" value="1"/>
</dbReference>
<keyword evidence="8" id="KW-1185">Reference proteome</keyword>
<sequence length="261" mass="27698">MSIHPTAIVAEGARIPESCTVGPYCTVGANVVLGERCELVSHVVLDGHLTMGSDNRIFSFACLGISPQDLKYKGEPTQLVIGDKNNIREYVTISRGTAGGGGVTRIGSSCLIMAYTHIGHDSIIGNHCILANGATLAGHVTVEDHAVVGALNPVHQFCTIGTHAYTGGGTTITQDVLPYSLTSIERNNRAYGINKIGLERKGFTSTEIKQLRAAYKLLQASKLNTSEAVAAIREKIAAGEFGDKVAYLADFIARSERGVIK</sequence>